<reference evidence="8" key="1">
    <citation type="submission" date="2018-07" db="EMBL/GenBank/DDBJ databases">
        <authorList>
            <person name="Peiro R."/>
            <person name="Begona"/>
            <person name="Cbmso G."/>
            <person name="Lopez M."/>
            <person name="Gonzalez S."/>
        </authorList>
    </citation>
    <scope>NUCLEOTIDE SEQUENCE [LARGE SCALE GENOMIC DNA]</scope>
</reference>
<dbReference type="Proteomes" id="UP000254764">
    <property type="component" value="Unassembled WGS sequence"/>
</dbReference>
<accession>A0A376AGU9</accession>
<protein>
    <recommendedName>
        <fullName evidence="3 5">Regulatory protein RecX</fullName>
    </recommendedName>
</protein>
<dbReference type="Pfam" id="PF02631">
    <property type="entry name" value="RecX_HTH2"/>
    <property type="match status" value="1"/>
</dbReference>
<comment type="function">
    <text evidence="5">Modulates RecA activity.</text>
</comment>
<keyword evidence="4 5" id="KW-0963">Cytoplasm</keyword>
<gene>
    <name evidence="5" type="primary">recX</name>
    <name evidence="7" type="ORF">RHIZ70_2411</name>
</gene>
<dbReference type="RefSeq" id="WP_268877517.1">
    <property type="nucleotide sequence ID" value="NZ_UEYP01000002.1"/>
</dbReference>
<proteinExistence type="inferred from homology"/>
<evidence type="ECO:0000256" key="4">
    <source>
        <dbReference type="ARBA" id="ARBA00022490"/>
    </source>
</evidence>
<comment type="subcellular location">
    <subcellularLocation>
        <location evidence="1 5">Cytoplasm</location>
    </subcellularLocation>
</comment>
<evidence type="ECO:0000256" key="1">
    <source>
        <dbReference type="ARBA" id="ARBA00004496"/>
    </source>
</evidence>
<evidence type="ECO:0000256" key="3">
    <source>
        <dbReference type="ARBA" id="ARBA00018111"/>
    </source>
</evidence>
<feature type="domain" description="RecX second three-helical" evidence="6">
    <location>
        <begin position="77"/>
        <end position="117"/>
    </location>
</feature>
<dbReference type="HAMAP" id="MF_01114">
    <property type="entry name" value="RecX"/>
    <property type="match status" value="1"/>
</dbReference>
<dbReference type="NCBIfam" id="NF001060">
    <property type="entry name" value="PRK00117.4-4"/>
    <property type="match status" value="1"/>
</dbReference>
<dbReference type="STRING" id="1336235.GCA_000518785_00259"/>
<evidence type="ECO:0000313" key="8">
    <source>
        <dbReference type="Proteomes" id="UP000254764"/>
    </source>
</evidence>
<evidence type="ECO:0000313" key="7">
    <source>
        <dbReference type="EMBL" id="SSC66703.1"/>
    </source>
</evidence>
<dbReference type="InterPro" id="IPR003783">
    <property type="entry name" value="Regulatory_RecX"/>
</dbReference>
<evidence type="ECO:0000256" key="5">
    <source>
        <dbReference type="HAMAP-Rule" id="MF_01114"/>
    </source>
</evidence>
<name>A0A376AGU9_9HYPH</name>
<organism evidence="7 8">
    <name type="scientific">Ciceribacter selenitireducens ATCC BAA-1503</name>
    <dbReference type="NCBI Taxonomy" id="1336235"/>
    <lineage>
        <taxon>Bacteria</taxon>
        <taxon>Pseudomonadati</taxon>
        <taxon>Pseudomonadota</taxon>
        <taxon>Alphaproteobacteria</taxon>
        <taxon>Hyphomicrobiales</taxon>
        <taxon>Rhizobiaceae</taxon>
        <taxon>Ciceribacter</taxon>
    </lineage>
</organism>
<comment type="similarity">
    <text evidence="2 5">Belongs to the RecX family.</text>
</comment>
<dbReference type="EMBL" id="UEYP01000002">
    <property type="protein sequence ID" value="SSC66703.1"/>
    <property type="molecule type" value="Genomic_DNA"/>
</dbReference>
<evidence type="ECO:0000259" key="6">
    <source>
        <dbReference type="Pfam" id="PF02631"/>
    </source>
</evidence>
<sequence length="188" mass="21272">MTGEEGETEALAPTPRMLAWSRNSALYRLSRRMMTERELSDAIARKAKQKFEDISDTQVKALSAAAVEFGRSMLALDDTAYAEIRARSSARSGKSKRAIGRKLIEKGVDREIVQQALEETDDFLSALVFARKRAFGPYRRPDVELDDKRHAKEFSAFARNGFSFEIGRRVMAMGRDEAEEMLADRPFV</sequence>
<dbReference type="InterPro" id="IPR053924">
    <property type="entry name" value="RecX_HTH_2nd"/>
</dbReference>
<keyword evidence="8" id="KW-1185">Reference proteome</keyword>
<dbReference type="GO" id="GO:0005737">
    <property type="term" value="C:cytoplasm"/>
    <property type="evidence" value="ECO:0007669"/>
    <property type="project" value="UniProtKB-SubCell"/>
</dbReference>
<dbReference type="Gene3D" id="1.10.10.10">
    <property type="entry name" value="Winged helix-like DNA-binding domain superfamily/Winged helix DNA-binding domain"/>
    <property type="match status" value="1"/>
</dbReference>
<dbReference type="AlphaFoldDB" id="A0A376AGU9"/>
<dbReference type="InterPro" id="IPR036388">
    <property type="entry name" value="WH-like_DNA-bd_sf"/>
</dbReference>
<evidence type="ECO:0000256" key="2">
    <source>
        <dbReference type="ARBA" id="ARBA00009695"/>
    </source>
</evidence>
<dbReference type="GO" id="GO:0006282">
    <property type="term" value="P:regulation of DNA repair"/>
    <property type="evidence" value="ECO:0007669"/>
    <property type="project" value="UniProtKB-UniRule"/>
</dbReference>